<evidence type="ECO:0000313" key="6">
    <source>
        <dbReference type="Proteomes" id="UP000334990"/>
    </source>
</evidence>
<evidence type="ECO:0000256" key="2">
    <source>
        <dbReference type="SAM" id="SignalP"/>
    </source>
</evidence>
<dbReference type="Pfam" id="PF05199">
    <property type="entry name" value="GMC_oxred_C"/>
    <property type="match status" value="1"/>
</dbReference>
<dbReference type="PANTHER" id="PTHR11552">
    <property type="entry name" value="GLUCOSE-METHANOL-CHOLINE GMC OXIDOREDUCTASE"/>
    <property type="match status" value="1"/>
</dbReference>
<evidence type="ECO:0000259" key="3">
    <source>
        <dbReference type="Pfam" id="PF00732"/>
    </source>
</evidence>
<feature type="signal peptide" evidence="2">
    <location>
        <begin position="1"/>
        <end position="33"/>
    </location>
</feature>
<dbReference type="SUPFAM" id="SSF54373">
    <property type="entry name" value="FAD-linked reductases, C-terminal domain"/>
    <property type="match status" value="1"/>
</dbReference>
<dbReference type="EMBL" id="BLAD01000059">
    <property type="protein sequence ID" value="GES02571.1"/>
    <property type="molecule type" value="Genomic_DNA"/>
</dbReference>
<reference evidence="5 6" key="1">
    <citation type="submission" date="2019-10" db="EMBL/GenBank/DDBJ databases">
        <title>Whole genome shotgun sequence of Acrocarpospora corrugata NBRC 13972.</title>
        <authorList>
            <person name="Ichikawa N."/>
            <person name="Kimura A."/>
            <person name="Kitahashi Y."/>
            <person name="Komaki H."/>
            <person name="Oguchi A."/>
        </authorList>
    </citation>
    <scope>NUCLEOTIDE SEQUENCE [LARGE SCALE GENOMIC DNA]</scope>
    <source>
        <strain evidence="5 6">NBRC 13972</strain>
    </source>
</reference>
<dbReference type="PROSITE" id="PS51318">
    <property type="entry name" value="TAT"/>
    <property type="match status" value="1"/>
</dbReference>
<protein>
    <submittedName>
        <fullName evidence="5">GMC oxidoreductase</fullName>
    </submittedName>
</protein>
<feature type="domain" description="Glucose-methanol-choline oxidoreductase N-terminal" evidence="3">
    <location>
        <begin position="116"/>
        <end position="367"/>
    </location>
</feature>
<keyword evidence="2" id="KW-0732">Signal</keyword>
<dbReference type="RefSeq" id="WP_155338789.1">
    <property type="nucleotide sequence ID" value="NZ_BAAABN010000077.1"/>
</dbReference>
<dbReference type="InterPro" id="IPR036188">
    <property type="entry name" value="FAD/NAD-bd_sf"/>
</dbReference>
<evidence type="ECO:0000313" key="5">
    <source>
        <dbReference type="EMBL" id="GES02571.1"/>
    </source>
</evidence>
<dbReference type="InterPro" id="IPR006311">
    <property type="entry name" value="TAT_signal"/>
</dbReference>
<sequence length="618" mass="67226">MKDQVHTLHRRDALRLGAAAALLTGLGAGPAHADADEADYVIIGSGPGGTPLAANLVAAGFTVVVLEAGPLRGNQRWHDVPTFHNYAVSEDNQIRWDFFVQHYSDPKMGATSSQWIPGRGVLYPRASALGGCTTHNAMITMAADPKDWAYIQNLTGDDSWAPERMWTHWQRFLSWQPTEFGLVDVIKLDPQLGRIVAAATAEAAARGGDTTHPRSINDKAFVDAGTEGFFYTPQSTSHGRRHSMRERLLAAQAAFPSRLVIQANALAERIVLEPGPHGHKRAVAVDYLLGDHLYGASPRYRATTAADRKSRRRTVRARREVIVSAGVFNSPQLLMLSGIGPRAHLAQLGVPVQIDLPGVGGNLQDRYEVPVVSAYPPFLLFQACGFGKTPLDPCLTAWQGASVFGAARFTPYSTNGVLGGIKRRYGTGERAEMFVFGAPADFRGYKPGFGPPGYVKDRFTWLVLKGYADARTGTVRLRSTDPTHPPEINFRKFDDGRGGDRDVAAMVDAIGMIRRINAKAGTGTEIWPGPEVRTREQVGAWIRQESWGHHASCTNPIGPDSDPMAVLDSRFRVRGTSNLRVVDASAFPRIPGLFIWAPVATLAEKASADIIAEARYPV</sequence>
<dbReference type="PANTHER" id="PTHR11552:SF213">
    <property type="entry name" value="DEHYDROGENASE, PUTATIVE-RELATED"/>
    <property type="match status" value="1"/>
</dbReference>
<feature type="chain" id="PRO_5024305939" evidence="2">
    <location>
        <begin position="34"/>
        <end position="618"/>
    </location>
</feature>
<dbReference type="PIRSF" id="PIRSF000137">
    <property type="entry name" value="Alcohol_oxidase"/>
    <property type="match status" value="1"/>
</dbReference>
<dbReference type="SUPFAM" id="SSF51905">
    <property type="entry name" value="FAD/NAD(P)-binding domain"/>
    <property type="match status" value="1"/>
</dbReference>
<accession>A0A5M3W5Y7</accession>
<comment type="similarity">
    <text evidence="1">Belongs to the GMC oxidoreductase family.</text>
</comment>
<comment type="caution">
    <text evidence="5">The sequence shown here is derived from an EMBL/GenBank/DDBJ whole genome shotgun (WGS) entry which is preliminary data.</text>
</comment>
<feature type="domain" description="Glucose-methanol-choline oxidoreductase C-terminal" evidence="4">
    <location>
        <begin position="472"/>
        <end position="603"/>
    </location>
</feature>
<dbReference type="Proteomes" id="UP000334990">
    <property type="component" value="Unassembled WGS sequence"/>
</dbReference>
<dbReference type="OrthoDB" id="9785276at2"/>
<evidence type="ECO:0000256" key="1">
    <source>
        <dbReference type="ARBA" id="ARBA00010790"/>
    </source>
</evidence>
<proteinExistence type="inferred from homology"/>
<keyword evidence="6" id="KW-1185">Reference proteome</keyword>
<gene>
    <name evidence="5" type="ORF">Acor_46370</name>
</gene>
<dbReference type="Pfam" id="PF00732">
    <property type="entry name" value="GMC_oxred_N"/>
    <property type="match status" value="1"/>
</dbReference>
<dbReference type="Gene3D" id="3.30.560.10">
    <property type="entry name" value="Glucose Oxidase, domain 3"/>
    <property type="match status" value="1"/>
</dbReference>
<name>A0A5M3W5Y7_9ACTN</name>
<organism evidence="5 6">
    <name type="scientific">Acrocarpospora corrugata</name>
    <dbReference type="NCBI Taxonomy" id="35763"/>
    <lineage>
        <taxon>Bacteria</taxon>
        <taxon>Bacillati</taxon>
        <taxon>Actinomycetota</taxon>
        <taxon>Actinomycetes</taxon>
        <taxon>Streptosporangiales</taxon>
        <taxon>Streptosporangiaceae</taxon>
        <taxon>Acrocarpospora</taxon>
    </lineage>
</organism>
<dbReference type="AlphaFoldDB" id="A0A5M3W5Y7"/>
<dbReference type="GO" id="GO:0050660">
    <property type="term" value="F:flavin adenine dinucleotide binding"/>
    <property type="evidence" value="ECO:0007669"/>
    <property type="project" value="InterPro"/>
</dbReference>
<evidence type="ECO:0000259" key="4">
    <source>
        <dbReference type="Pfam" id="PF05199"/>
    </source>
</evidence>
<dbReference type="Gene3D" id="3.50.50.60">
    <property type="entry name" value="FAD/NAD(P)-binding domain"/>
    <property type="match status" value="2"/>
</dbReference>
<dbReference type="InterPro" id="IPR012132">
    <property type="entry name" value="GMC_OxRdtase"/>
</dbReference>
<dbReference type="GO" id="GO:0016614">
    <property type="term" value="F:oxidoreductase activity, acting on CH-OH group of donors"/>
    <property type="evidence" value="ECO:0007669"/>
    <property type="project" value="InterPro"/>
</dbReference>
<dbReference type="InterPro" id="IPR007867">
    <property type="entry name" value="GMC_OxRtase_C"/>
</dbReference>
<dbReference type="InterPro" id="IPR000172">
    <property type="entry name" value="GMC_OxRdtase_N"/>
</dbReference>